<organism evidence="8 9">
    <name type="scientific">Acetobacter nitrogenifigens DSM 23921 = NBRC 105050</name>
    <dbReference type="NCBI Taxonomy" id="1120919"/>
    <lineage>
        <taxon>Bacteria</taxon>
        <taxon>Pseudomonadati</taxon>
        <taxon>Pseudomonadota</taxon>
        <taxon>Alphaproteobacteria</taxon>
        <taxon>Acetobacterales</taxon>
        <taxon>Acetobacteraceae</taxon>
        <taxon>Acetobacter</taxon>
    </lineage>
</organism>
<dbReference type="InterPro" id="IPR017841">
    <property type="entry name" value="Hopanoid_biosynth_HpnN"/>
</dbReference>
<evidence type="ECO:0000256" key="4">
    <source>
        <dbReference type="ARBA" id="ARBA00022989"/>
    </source>
</evidence>
<comment type="caution">
    <text evidence="8">The sequence shown here is derived from an EMBL/GenBank/DDBJ whole genome shotgun (WGS) entry which is preliminary data.</text>
</comment>
<dbReference type="NCBIfam" id="TIGR03480">
    <property type="entry name" value="HpnN"/>
    <property type="match status" value="1"/>
</dbReference>
<dbReference type="EMBL" id="BJYF01000021">
    <property type="protein sequence ID" value="GEN60832.1"/>
    <property type="molecule type" value="Genomic_DNA"/>
</dbReference>
<dbReference type="RefSeq" id="WP_026398433.1">
    <property type="nucleotide sequence ID" value="NZ_AUBI01000012.1"/>
</dbReference>
<reference evidence="8 9" key="1">
    <citation type="submission" date="2019-07" db="EMBL/GenBank/DDBJ databases">
        <title>Whole genome shotgun sequence of Acetobacter nitrogenifigens NBRC 105050.</title>
        <authorList>
            <person name="Hosoyama A."/>
            <person name="Uohara A."/>
            <person name="Ohji S."/>
            <person name="Ichikawa N."/>
        </authorList>
    </citation>
    <scope>NUCLEOTIDE SEQUENCE [LARGE SCALE GENOMIC DNA]</scope>
    <source>
        <strain evidence="8 9">NBRC 105050</strain>
    </source>
</reference>
<evidence type="ECO:0000256" key="5">
    <source>
        <dbReference type="ARBA" id="ARBA00023136"/>
    </source>
</evidence>
<dbReference type="PANTHER" id="PTHR33406">
    <property type="entry name" value="MEMBRANE PROTEIN MJ1562-RELATED"/>
    <property type="match status" value="1"/>
</dbReference>
<accession>A0A511XD04</accession>
<keyword evidence="3 6" id="KW-0812">Transmembrane</keyword>
<dbReference type="SUPFAM" id="SSF82866">
    <property type="entry name" value="Multidrug efflux transporter AcrB transmembrane domain"/>
    <property type="match status" value="2"/>
</dbReference>
<evidence type="ECO:0000313" key="9">
    <source>
        <dbReference type="Proteomes" id="UP000321635"/>
    </source>
</evidence>
<keyword evidence="5 6" id="KW-0472">Membrane</keyword>
<keyword evidence="2" id="KW-1003">Cell membrane</keyword>
<evidence type="ECO:0000259" key="7">
    <source>
        <dbReference type="PROSITE" id="PS50156"/>
    </source>
</evidence>
<feature type="transmembrane region" description="Helical" evidence="6">
    <location>
        <begin position="379"/>
        <end position="398"/>
    </location>
</feature>
<evidence type="ECO:0000256" key="3">
    <source>
        <dbReference type="ARBA" id="ARBA00022692"/>
    </source>
</evidence>
<evidence type="ECO:0000256" key="6">
    <source>
        <dbReference type="SAM" id="Phobius"/>
    </source>
</evidence>
<dbReference type="Proteomes" id="UP000321635">
    <property type="component" value="Unassembled WGS sequence"/>
</dbReference>
<dbReference type="PROSITE" id="PS50156">
    <property type="entry name" value="SSD"/>
    <property type="match status" value="1"/>
</dbReference>
<name>A0A511XD04_9PROT</name>
<dbReference type="InterPro" id="IPR000731">
    <property type="entry name" value="SSD"/>
</dbReference>
<sequence>MISSILGSFIVTCARRAWIVLLVFLLLGSGAVWVTMTHLGVTTDTSKMLSDKLAWKQRSDRLSKLFPQKDDLLVAVIEAKLPEEGRAAARELAARLSTDHTHFNYVRLPDDNPYLNRNGLMFLDPKPLEKVLDDTVAAQPFLGALAADPSSRGLFDALGLIAEGVKRGQANLKGFQSALDGFAGNLEAAADGRPQLLSWQQLLAGGLSDLSGHYQFVITQPKLDYGSLQPGGEPSKAMRDAANALEFVKSGDAHVYITGEVQIDDEEFATVAQGMVAGLLGSLALVTLWLMLAVRTWRIIAPIVITLVMGLLLTTGFAAIAVGTLNLISVAFAILFVGIAVDFAIQFCVRFRGQHPTARGEAGIEEALLFTGRETGHQILVASLATAAGFLAFTPTAFEGVAQLGLIAGVGMIVAFVCTVALLPALLRIFQPRVDLPLMGYQQLRPLDQAIRRWRGPILGLFGALAALGLFLAPHLSFDGDPLHTKDPHSEGMRTLHLLMSNPMSSPYSAEYLAPNLNAAKTMAGKFSTLPVVHDAMWLGSYVPDDQDTKLALIADAAQILLPTIVVPNPKPTPDAAAIRASAQATAASLGEVTGNLDAKDPLRRIQAALAKLAQANDDLLLRTNAALVRFLPTQLQTLQDVLSATPVTIKDVPAEITRDYLLPDGRALVEVHPKGVMSNTGALHKFVTAVQQVEPEAAGSAIDIVESARTIVHSFIVAAVSAFVMIAVILFGALRRVLDTALVLAALAMSALMTLILIVCVPETLNFANIIALPLLLGVGVSFNIYFVMNWRSGVKAPLSSPTARAVVFSAFTTATAFGSLALSHHPGTASMGRLLLLSLACTLAATLFFIPALLPKRPIDDH</sequence>
<dbReference type="GO" id="GO:0005886">
    <property type="term" value="C:plasma membrane"/>
    <property type="evidence" value="ECO:0007669"/>
    <property type="project" value="UniProtKB-SubCell"/>
</dbReference>
<comment type="subcellular location">
    <subcellularLocation>
        <location evidence="1">Cell membrane</location>
        <topology evidence="1">Multi-pass membrane protein</topology>
    </subcellularLocation>
</comment>
<feature type="transmembrane region" description="Helical" evidence="6">
    <location>
        <begin position="404"/>
        <end position="427"/>
    </location>
</feature>
<dbReference type="OrthoDB" id="7518665at2"/>
<feature type="transmembrane region" description="Helical" evidence="6">
    <location>
        <begin position="458"/>
        <end position="478"/>
    </location>
</feature>
<dbReference type="InterPro" id="IPR050545">
    <property type="entry name" value="Mycobact_MmpL"/>
</dbReference>
<feature type="transmembrane region" description="Helical" evidence="6">
    <location>
        <begin position="836"/>
        <end position="856"/>
    </location>
</feature>
<protein>
    <recommendedName>
        <fullName evidence="7">SSD domain-containing protein</fullName>
    </recommendedName>
</protein>
<dbReference type="Pfam" id="PF03176">
    <property type="entry name" value="MMPL"/>
    <property type="match status" value="2"/>
</dbReference>
<feature type="transmembrane region" description="Helical" evidence="6">
    <location>
        <begin position="742"/>
        <end position="762"/>
    </location>
</feature>
<dbReference type="AlphaFoldDB" id="A0A511XD04"/>
<gene>
    <name evidence="8" type="ORF">ANI02nite_27160</name>
</gene>
<feature type="transmembrane region" description="Helical" evidence="6">
    <location>
        <begin position="712"/>
        <end position="735"/>
    </location>
</feature>
<evidence type="ECO:0000256" key="1">
    <source>
        <dbReference type="ARBA" id="ARBA00004651"/>
    </source>
</evidence>
<feature type="transmembrane region" description="Helical" evidence="6">
    <location>
        <begin position="768"/>
        <end position="792"/>
    </location>
</feature>
<proteinExistence type="predicted"/>
<dbReference type="InterPro" id="IPR004869">
    <property type="entry name" value="MMPL_dom"/>
</dbReference>
<dbReference type="PANTHER" id="PTHR33406:SF13">
    <property type="entry name" value="MEMBRANE PROTEIN YDFJ"/>
    <property type="match status" value="1"/>
</dbReference>
<feature type="domain" description="SSD" evidence="7">
    <location>
        <begin position="309"/>
        <end position="429"/>
    </location>
</feature>
<feature type="transmembrane region" description="Helical" evidence="6">
    <location>
        <begin position="271"/>
        <end position="292"/>
    </location>
</feature>
<keyword evidence="4 6" id="KW-1133">Transmembrane helix</keyword>
<feature type="transmembrane region" description="Helical" evidence="6">
    <location>
        <begin position="299"/>
        <end position="321"/>
    </location>
</feature>
<dbReference type="Gene3D" id="1.20.1640.10">
    <property type="entry name" value="Multidrug efflux transporter AcrB transmembrane domain"/>
    <property type="match status" value="2"/>
</dbReference>
<dbReference type="STRING" id="1120919.GCA_000429165_02825"/>
<evidence type="ECO:0000313" key="8">
    <source>
        <dbReference type="EMBL" id="GEN60832.1"/>
    </source>
</evidence>
<evidence type="ECO:0000256" key="2">
    <source>
        <dbReference type="ARBA" id="ARBA00022475"/>
    </source>
</evidence>
<keyword evidence="9" id="KW-1185">Reference proteome</keyword>
<feature type="transmembrane region" description="Helical" evidence="6">
    <location>
        <begin position="804"/>
        <end position="824"/>
    </location>
</feature>
<feature type="transmembrane region" description="Helical" evidence="6">
    <location>
        <begin position="327"/>
        <end position="349"/>
    </location>
</feature>